<feature type="region of interest" description="Disordered" evidence="1">
    <location>
        <begin position="349"/>
        <end position="381"/>
    </location>
</feature>
<evidence type="ECO:0000313" key="3">
    <source>
        <dbReference type="EMBL" id="CAK7208274.1"/>
    </source>
</evidence>
<feature type="compositionally biased region" description="Basic and acidic residues" evidence="1">
    <location>
        <begin position="120"/>
        <end position="151"/>
    </location>
</feature>
<feature type="compositionally biased region" description="Basic and acidic residues" evidence="1">
    <location>
        <begin position="238"/>
        <end position="256"/>
    </location>
</feature>
<feature type="region of interest" description="Disordered" evidence="1">
    <location>
        <begin position="1"/>
        <end position="256"/>
    </location>
</feature>
<gene>
    <name evidence="3" type="ORF">SBRCBS47491_000036</name>
</gene>
<evidence type="ECO:0000256" key="1">
    <source>
        <dbReference type="SAM" id="MobiDB-lite"/>
    </source>
</evidence>
<dbReference type="Proteomes" id="UP001642406">
    <property type="component" value="Unassembled WGS sequence"/>
</dbReference>
<dbReference type="Pfam" id="PF04696">
    <property type="entry name" value="Pinin_SDK_memA"/>
    <property type="match status" value="1"/>
</dbReference>
<feature type="region of interest" description="Disordered" evidence="1">
    <location>
        <begin position="410"/>
        <end position="430"/>
    </location>
</feature>
<reference evidence="3 4" key="1">
    <citation type="submission" date="2024-01" db="EMBL/GenBank/DDBJ databases">
        <authorList>
            <person name="Allen C."/>
            <person name="Tagirdzhanova G."/>
        </authorList>
    </citation>
    <scope>NUCLEOTIDE SEQUENCE [LARGE SCALE GENOMIC DNA]</scope>
</reference>
<evidence type="ECO:0000259" key="2">
    <source>
        <dbReference type="Pfam" id="PF04696"/>
    </source>
</evidence>
<comment type="caution">
    <text evidence="3">The sequence shown here is derived from an EMBL/GenBank/DDBJ whole genome shotgun (WGS) entry which is preliminary data.</text>
</comment>
<feature type="domain" description="Pinin/SDK/MemA protein" evidence="2">
    <location>
        <begin position="185"/>
        <end position="317"/>
    </location>
</feature>
<name>A0ABP0AKA3_9PEZI</name>
<sequence length="442" mass="50019">MPSDAGDDAPVSGSMAEVKVPAHEAASANAPFLPGDEDMHISPHPVKRPRPEPRSPNYKLDYNEPEAKRPRHDSALADRRSRSPRPKSPRRDKLYRERSHSGLQDRSRSYSRNSRSHSRTRFDRYSKSPEARRDRRDSVREREDGRRDGRDSTPPYQRRRSSGGRGAGVLQTSPHDVRRKASISKEERKRGQRLFGGLFSGLGQPLARGRTGPGAGGTKGERGTVGTELRRPGVNVDRQPERPQQTEEERQKQADRLAKLERIRKIEQVKLDEKKMHTMHANELVLARGLHTRSKPVLYYRPRNLTEAQEQVIEKQVCSARRRIEEETSQFEEEKQKRLAALDVRYAPKITASESKQPDSAPEDIKTGNPAESTGKDLDMDMAPLLPQEEADAMANKPDGNVQAEEAKLPAFSSAKNRAGHDFHEDKDRGIMVETEEDTVIY</sequence>
<dbReference type="EMBL" id="CAWUHC010000001">
    <property type="protein sequence ID" value="CAK7208274.1"/>
    <property type="molecule type" value="Genomic_DNA"/>
</dbReference>
<feature type="compositionally biased region" description="Basic and acidic residues" evidence="1">
    <location>
        <begin position="89"/>
        <end position="108"/>
    </location>
</feature>
<evidence type="ECO:0000313" key="4">
    <source>
        <dbReference type="Proteomes" id="UP001642406"/>
    </source>
</evidence>
<dbReference type="InterPro" id="IPR006786">
    <property type="entry name" value="Pinin_SDK_MemA"/>
</dbReference>
<organism evidence="3 4">
    <name type="scientific">Sporothrix bragantina</name>
    <dbReference type="NCBI Taxonomy" id="671064"/>
    <lineage>
        <taxon>Eukaryota</taxon>
        <taxon>Fungi</taxon>
        <taxon>Dikarya</taxon>
        <taxon>Ascomycota</taxon>
        <taxon>Pezizomycotina</taxon>
        <taxon>Sordariomycetes</taxon>
        <taxon>Sordariomycetidae</taxon>
        <taxon>Ophiostomatales</taxon>
        <taxon>Ophiostomataceae</taxon>
        <taxon>Sporothrix</taxon>
    </lineage>
</organism>
<proteinExistence type="predicted"/>
<feature type="compositionally biased region" description="Basic and acidic residues" evidence="1">
    <location>
        <begin position="419"/>
        <end position="430"/>
    </location>
</feature>
<accession>A0ABP0AKA3</accession>
<feature type="compositionally biased region" description="Basic and acidic residues" evidence="1">
    <location>
        <begin position="61"/>
        <end position="81"/>
    </location>
</feature>
<keyword evidence="4" id="KW-1185">Reference proteome</keyword>
<protein>
    <recommendedName>
        <fullName evidence="2">Pinin/SDK/MemA protein domain-containing protein</fullName>
    </recommendedName>
</protein>